<protein>
    <submittedName>
        <fullName evidence="1">Uncharacterized protein</fullName>
    </submittedName>
</protein>
<dbReference type="EnsemblMetazoa" id="PPA41110.1">
    <property type="protein sequence ID" value="PPA41110.1"/>
    <property type="gene ID" value="WBGene00279479"/>
</dbReference>
<accession>A0A8R1UY65</accession>
<evidence type="ECO:0000313" key="1">
    <source>
        <dbReference type="EnsemblMetazoa" id="PPA41110.1"/>
    </source>
</evidence>
<keyword evidence="2" id="KW-1185">Reference proteome</keyword>
<sequence>MPSEYPTAKFASSSCKAPMRCNRYNFWTLMDGNQWKQHVFVLCQL</sequence>
<reference evidence="1" key="2">
    <citation type="submission" date="2022-06" db="UniProtKB">
        <authorList>
            <consortium name="EnsemblMetazoa"/>
        </authorList>
    </citation>
    <scope>IDENTIFICATION</scope>
    <source>
        <strain evidence="1">PS312</strain>
    </source>
</reference>
<evidence type="ECO:0000313" key="2">
    <source>
        <dbReference type="Proteomes" id="UP000005239"/>
    </source>
</evidence>
<gene>
    <name evidence="1" type="primary">WBGene00279479</name>
</gene>
<accession>A0A2A6CL74</accession>
<dbReference type="AlphaFoldDB" id="A0A2A6CL74"/>
<dbReference type="Proteomes" id="UP000005239">
    <property type="component" value="Unassembled WGS sequence"/>
</dbReference>
<reference evidence="2" key="1">
    <citation type="journal article" date="2008" name="Nat. Genet.">
        <title>The Pristionchus pacificus genome provides a unique perspective on nematode lifestyle and parasitism.</title>
        <authorList>
            <person name="Dieterich C."/>
            <person name="Clifton S.W."/>
            <person name="Schuster L.N."/>
            <person name="Chinwalla A."/>
            <person name="Delehaunty K."/>
            <person name="Dinkelacker I."/>
            <person name="Fulton L."/>
            <person name="Fulton R."/>
            <person name="Godfrey J."/>
            <person name="Minx P."/>
            <person name="Mitreva M."/>
            <person name="Roeseler W."/>
            <person name="Tian H."/>
            <person name="Witte H."/>
            <person name="Yang S.P."/>
            <person name="Wilson R.K."/>
            <person name="Sommer R.J."/>
        </authorList>
    </citation>
    <scope>NUCLEOTIDE SEQUENCE [LARGE SCALE GENOMIC DNA]</scope>
    <source>
        <strain evidence="2">PS312</strain>
    </source>
</reference>
<name>A0A2A6CL74_PRIPA</name>
<organism evidence="1 2">
    <name type="scientific">Pristionchus pacificus</name>
    <name type="common">Parasitic nematode worm</name>
    <dbReference type="NCBI Taxonomy" id="54126"/>
    <lineage>
        <taxon>Eukaryota</taxon>
        <taxon>Metazoa</taxon>
        <taxon>Ecdysozoa</taxon>
        <taxon>Nematoda</taxon>
        <taxon>Chromadorea</taxon>
        <taxon>Rhabditida</taxon>
        <taxon>Rhabditina</taxon>
        <taxon>Diplogasteromorpha</taxon>
        <taxon>Diplogasteroidea</taxon>
        <taxon>Neodiplogasteridae</taxon>
        <taxon>Pristionchus</taxon>
    </lineage>
</organism>
<proteinExistence type="predicted"/>